<dbReference type="GO" id="GO:0005886">
    <property type="term" value="C:plasma membrane"/>
    <property type="evidence" value="ECO:0007669"/>
    <property type="project" value="UniProtKB-SubCell"/>
</dbReference>
<keyword evidence="4 10" id="KW-0812">Transmembrane</keyword>
<gene>
    <name evidence="11" type="ORF">Taro_056903</name>
</gene>
<evidence type="ECO:0000256" key="9">
    <source>
        <dbReference type="SAM" id="MobiDB-lite"/>
    </source>
</evidence>
<evidence type="ECO:0000256" key="5">
    <source>
        <dbReference type="ARBA" id="ARBA00022847"/>
    </source>
</evidence>
<evidence type="ECO:0000256" key="7">
    <source>
        <dbReference type="ARBA" id="ARBA00023136"/>
    </source>
</evidence>
<evidence type="ECO:0008006" key="13">
    <source>
        <dbReference type="Google" id="ProtNLM"/>
    </source>
</evidence>
<comment type="caution">
    <text evidence="11">The sequence shown here is derived from an EMBL/GenBank/DDBJ whole genome shotgun (WGS) entry which is preliminary data.</text>
</comment>
<dbReference type="InterPro" id="IPR002293">
    <property type="entry name" value="AA/rel_permease1"/>
</dbReference>
<evidence type="ECO:0000256" key="10">
    <source>
        <dbReference type="SAM" id="Phobius"/>
    </source>
</evidence>
<evidence type="ECO:0000256" key="1">
    <source>
        <dbReference type="ARBA" id="ARBA00004651"/>
    </source>
</evidence>
<dbReference type="GO" id="GO:0015293">
    <property type="term" value="F:symporter activity"/>
    <property type="evidence" value="ECO:0007669"/>
    <property type="project" value="UniProtKB-KW"/>
</dbReference>
<dbReference type="Gene3D" id="1.20.1740.10">
    <property type="entry name" value="Amino acid/polyamine transporter I"/>
    <property type="match status" value="1"/>
</dbReference>
<sequence>MDTTGTVVTVADGISGGERRGEGSVGACAPALAGLQMPPPPPIMASSPPSSLSVLRQCSFHLAGGDERDNLEKKKQLTLIPLIFLIFFDISGGPYGEEPTVQLAGPLLAILGFLVFPFIWSIPEALITAELATAFPGNGGYVVWAAEAFGPFAGSMMGFWKYFSGVINNASYPVLCADYLSRLSARFSGGAAITGFTLALSFLNYTGLKVAGWATVALGTASLAPFVVMAAAAAPKVRPARWLRGGKRKQRSRTEWGLYLNTLFWNLNTCDNASTIAGEVERPQRAFPRALLGAWLLTCTGYMLPLLAATGALDVPQEQWTDGFLADAAGKHFFRRCTTS</sequence>
<feature type="region of interest" description="Disordered" evidence="9">
    <location>
        <begin position="1"/>
        <end position="22"/>
    </location>
</feature>
<feature type="transmembrane region" description="Helical" evidence="10">
    <location>
        <begin position="187"/>
        <end position="205"/>
    </location>
</feature>
<reference evidence="11" key="1">
    <citation type="submission" date="2017-07" db="EMBL/GenBank/DDBJ databases">
        <title>Taro Niue Genome Assembly and Annotation.</title>
        <authorList>
            <person name="Atibalentja N."/>
            <person name="Keating K."/>
            <person name="Fields C.J."/>
        </authorList>
    </citation>
    <scope>NUCLEOTIDE SEQUENCE</scope>
    <source>
        <strain evidence="11">Niue_2</strain>
        <tissue evidence="11">Leaf</tissue>
    </source>
</reference>
<dbReference type="GO" id="GO:0015203">
    <property type="term" value="F:polyamine transmembrane transporter activity"/>
    <property type="evidence" value="ECO:0007669"/>
    <property type="project" value="UniProtKB-ARBA"/>
</dbReference>
<keyword evidence="6 10" id="KW-1133">Transmembrane helix</keyword>
<evidence type="ECO:0000256" key="4">
    <source>
        <dbReference type="ARBA" id="ARBA00022692"/>
    </source>
</evidence>
<dbReference type="PANTHER" id="PTHR45826">
    <property type="entry name" value="POLYAMINE TRANSPORTER PUT1"/>
    <property type="match status" value="1"/>
</dbReference>
<dbReference type="Proteomes" id="UP000652761">
    <property type="component" value="Unassembled WGS sequence"/>
</dbReference>
<dbReference type="PANTHER" id="PTHR45826:SF8">
    <property type="entry name" value="CATIONIC AMINO ACID TRANSPORTER"/>
    <property type="match status" value="1"/>
</dbReference>
<dbReference type="EMBL" id="NMUH01018193">
    <property type="protein sequence ID" value="MQM23833.1"/>
    <property type="molecule type" value="Genomic_DNA"/>
</dbReference>
<evidence type="ECO:0000313" key="11">
    <source>
        <dbReference type="EMBL" id="MQM23833.1"/>
    </source>
</evidence>
<keyword evidence="3" id="KW-1003">Cell membrane</keyword>
<keyword evidence="2" id="KW-0813">Transport</keyword>
<dbReference type="Pfam" id="PF13520">
    <property type="entry name" value="AA_permease_2"/>
    <property type="match status" value="1"/>
</dbReference>
<keyword evidence="12" id="KW-1185">Reference proteome</keyword>
<organism evidence="11 12">
    <name type="scientific">Colocasia esculenta</name>
    <name type="common">Wild taro</name>
    <name type="synonym">Arum esculentum</name>
    <dbReference type="NCBI Taxonomy" id="4460"/>
    <lineage>
        <taxon>Eukaryota</taxon>
        <taxon>Viridiplantae</taxon>
        <taxon>Streptophyta</taxon>
        <taxon>Embryophyta</taxon>
        <taxon>Tracheophyta</taxon>
        <taxon>Spermatophyta</taxon>
        <taxon>Magnoliopsida</taxon>
        <taxon>Liliopsida</taxon>
        <taxon>Araceae</taxon>
        <taxon>Aroideae</taxon>
        <taxon>Colocasieae</taxon>
        <taxon>Colocasia</taxon>
    </lineage>
</organism>
<feature type="compositionally biased region" description="Low complexity" evidence="9">
    <location>
        <begin position="1"/>
        <end position="10"/>
    </location>
</feature>
<evidence type="ECO:0000313" key="12">
    <source>
        <dbReference type="Proteomes" id="UP000652761"/>
    </source>
</evidence>
<dbReference type="OrthoDB" id="5982228at2759"/>
<evidence type="ECO:0000256" key="2">
    <source>
        <dbReference type="ARBA" id="ARBA00022448"/>
    </source>
</evidence>
<keyword evidence="7 10" id="KW-0472">Membrane</keyword>
<keyword evidence="5" id="KW-0769">Symport</keyword>
<dbReference type="AlphaFoldDB" id="A0A843XXI4"/>
<feature type="transmembrane region" description="Helical" evidence="10">
    <location>
        <begin position="101"/>
        <end position="120"/>
    </location>
</feature>
<dbReference type="InterPro" id="IPR044566">
    <property type="entry name" value="RMV1-like"/>
</dbReference>
<evidence type="ECO:0000256" key="8">
    <source>
        <dbReference type="ARBA" id="ARBA00024041"/>
    </source>
</evidence>
<evidence type="ECO:0000256" key="6">
    <source>
        <dbReference type="ARBA" id="ARBA00022989"/>
    </source>
</evidence>
<comment type="similarity">
    <text evidence="8">Belongs to the amino acid-polyamine-organocation (APC) superfamily. Polyamine:cation symporter (PHS) (TC 2.A.3.12) family.</text>
</comment>
<feature type="transmembrane region" description="Helical" evidence="10">
    <location>
        <begin position="77"/>
        <end position="95"/>
    </location>
</feature>
<proteinExistence type="inferred from homology"/>
<comment type="subcellular location">
    <subcellularLocation>
        <location evidence="1">Cell membrane</location>
        <topology evidence="1">Multi-pass membrane protein</topology>
    </subcellularLocation>
</comment>
<evidence type="ECO:0000256" key="3">
    <source>
        <dbReference type="ARBA" id="ARBA00022475"/>
    </source>
</evidence>
<accession>A0A843XXI4</accession>
<protein>
    <recommendedName>
        <fullName evidence="13">Polyamine transporter</fullName>
    </recommendedName>
</protein>
<feature type="transmembrane region" description="Helical" evidence="10">
    <location>
        <begin position="211"/>
        <end position="234"/>
    </location>
</feature>
<feature type="transmembrane region" description="Helical" evidence="10">
    <location>
        <begin position="292"/>
        <end position="313"/>
    </location>
</feature>
<name>A0A843XXI4_COLES</name>